<dbReference type="PANTHER" id="PTHR23502">
    <property type="entry name" value="MAJOR FACILITATOR SUPERFAMILY"/>
    <property type="match status" value="1"/>
</dbReference>
<dbReference type="EMBL" id="JAPZBO010000001">
    <property type="protein sequence ID" value="KAJ5332020.1"/>
    <property type="molecule type" value="Genomic_DNA"/>
</dbReference>
<organism evidence="7 8">
    <name type="scientific">Penicillium atrosanguineum</name>
    <dbReference type="NCBI Taxonomy" id="1132637"/>
    <lineage>
        <taxon>Eukaryota</taxon>
        <taxon>Fungi</taxon>
        <taxon>Dikarya</taxon>
        <taxon>Ascomycota</taxon>
        <taxon>Pezizomycotina</taxon>
        <taxon>Eurotiomycetes</taxon>
        <taxon>Eurotiomycetidae</taxon>
        <taxon>Eurotiales</taxon>
        <taxon>Aspergillaceae</taxon>
        <taxon>Penicillium</taxon>
    </lineage>
</organism>
<keyword evidence="8" id="KW-1185">Reference proteome</keyword>
<protein>
    <recommendedName>
        <fullName evidence="6">Major facilitator superfamily (MFS) profile domain-containing protein</fullName>
    </recommendedName>
</protein>
<dbReference type="InterPro" id="IPR020846">
    <property type="entry name" value="MFS_dom"/>
</dbReference>
<name>A0A9W9QED3_9EURO</name>
<dbReference type="GO" id="GO:1990961">
    <property type="term" value="P:xenobiotic detoxification by transmembrane export across the plasma membrane"/>
    <property type="evidence" value="ECO:0007669"/>
    <property type="project" value="TreeGrafter"/>
</dbReference>
<dbReference type="AlphaFoldDB" id="A0A9W9QED3"/>
<sequence length="388" mass="43003">MLFSPLSEIPRVGRNPPYVLSFLLFVVVSILLGVVDNFPAIATLRFLQGFFGSPCLATAGASIGDVYPPDLVPYGLTLWVVCINCGPALGPLFATHAVALDWRWPFWQIICMAAPFLLLLICLLPETLPDTILIRRAQLLRRQKGITNIYAPSEVEPWGLWDSIGNSIIKPVEISMKDPAIGFTCLYTSFVYSIYYSFFEAFPLIYTEGYHMSPAQFSLIFLALVVGCGVGAFLYLMYLYYYHPQRHQSANQASSTQESILIPALLGSFLTPTGLFLFAWTARATIHWSIPTIGIVIYSASSFGIYQALLIYIPRSYPKYAASLFAANDLVRSTTAAVFIMVTPYMYNNLGVPKGVALLASVSVLGIVGMAFLYLYGERMRARSRFAT</sequence>
<comment type="caution">
    <text evidence="7">The sequence shown here is derived from an EMBL/GenBank/DDBJ whole genome shotgun (WGS) entry which is preliminary data.</text>
</comment>
<dbReference type="InterPro" id="IPR036259">
    <property type="entry name" value="MFS_trans_sf"/>
</dbReference>
<feature type="domain" description="Major facilitator superfamily (MFS) profile" evidence="6">
    <location>
        <begin position="1"/>
        <end position="381"/>
    </location>
</feature>
<gene>
    <name evidence="7" type="ORF">N7476_001803</name>
</gene>
<feature type="transmembrane region" description="Helical" evidence="5">
    <location>
        <begin position="180"/>
        <end position="199"/>
    </location>
</feature>
<evidence type="ECO:0000256" key="1">
    <source>
        <dbReference type="ARBA" id="ARBA00004141"/>
    </source>
</evidence>
<evidence type="ECO:0000313" key="7">
    <source>
        <dbReference type="EMBL" id="KAJ5332020.1"/>
    </source>
</evidence>
<keyword evidence="3 5" id="KW-1133">Transmembrane helix</keyword>
<accession>A0A9W9QED3</accession>
<keyword evidence="4 5" id="KW-0472">Membrane</keyword>
<dbReference type="Proteomes" id="UP001147746">
    <property type="component" value="Unassembled WGS sequence"/>
</dbReference>
<proteinExistence type="predicted"/>
<dbReference type="Pfam" id="PF07690">
    <property type="entry name" value="MFS_1"/>
    <property type="match status" value="1"/>
</dbReference>
<dbReference type="SUPFAM" id="SSF103473">
    <property type="entry name" value="MFS general substrate transporter"/>
    <property type="match status" value="1"/>
</dbReference>
<dbReference type="InterPro" id="IPR011701">
    <property type="entry name" value="MFS"/>
</dbReference>
<feature type="transmembrane region" description="Helical" evidence="5">
    <location>
        <begin position="20"/>
        <end position="38"/>
    </location>
</feature>
<feature type="transmembrane region" description="Helical" evidence="5">
    <location>
        <begin position="106"/>
        <end position="125"/>
    </location>
</feature>
<evidence type="ECO:0000256" key="2">
    <source>
        <dbReference type="ARBA" id="ARBA00022692"/>
    </source>
</evidence>
<evidence type="ECO:0000313" key="8">
    <source>
        <dbReference type="Proteomes" id="UP001147746"/>
    </source>
</evidence>
<dbReference type="GO" id="GO:0005886">
    <property type="term" value="C:plasma membrane"/>
    <property type="evidence" value="ECO:0007669"/>
    <property type="project" value="TreeGrafter"/>
</dbReference>
<dbReference type="GO" id="GO:0015244">
    <property type="term" value="F:fluconazole transmembrane transporter activity"/>
    <property type="evidence" value="ECO:0007669"/>
    <property type="project" value="TreeGrafter"/>
</dbReference>
<feature type="transmembrane region" description="Helical" evidence="5">
    <location>
        <begin position="355"/>
        <end position="376"/>
    </location>
</feature>
<evidence type="ECO:0000256" key="4">
    <source>
        <dbReference type="ARBA" id="ARBA00023136"/>
    </source>
</evidence>
<dbReference type="Gene3D" id="1.20.1250.20">
    <property type="entry name" value="MFS general substrate transporter like domains"/>
    <property type="match status" value="1"/>
</dbReference>
<reference evidence="7" key="1">
    <citation type="submission" date="2022-12" db="EMBL/GenBank/DDBJ databases">
        <authorList>
            <person name="Petersen C."/>
        </authorList>
    </citation>
    <scope>NUCLEOTIDE SEQUENCE</scope>
    <source>
        <strain evidence="7">IBT 21472</strain>
    </source>
</reference>
<evidence type="ECO:0000259" key="6">
    <source>
        <dbReference type="PROSITE" id="PS50850"/>
    </source>
</evidence>
<reference evidence="7" key="2">
    <citation type="journal article" date="2023" name="IMA Fungus">
        <title>Comparative genomic study of the Penicillium genus elucidates a diverse pangenome and 15 lateral gene transfer events.</title>
        <authorList>
            <person name="Petersen C."/>
            <person name="Sorensen T."/>
            <person name="Nielsen M.R."/>
            <person name="Sondergaard T.E."/>
            <person name="Sorensen J.L."/>
            <person name="Fitzpatrick D.A."/>
            <person name="Frisvad J.C."/>
            <person name="Nielsen K.L."/>
        </authorList>
    </citation>
    <scope>NUCLEOTIDE SEQUENCE</scope>
    <source>
        <strain evidence="7">IBT 21472</strain>
    </source>
</reference>
<feature type="transmembrane region" description="Helical" evidence="5">
    <location>
        <begin position="260"/>
        <end position="282"/>
    </location>
</feature>
<dbReference type="PROSITE" id="PS50850">
    <property type="entry name" value="MFS"/>
    <property type="match status" value="1"/>
</dbReference>
<feature type="transmembrane region" description="Helical" evidence="5">
    <location>
        <begin position="288"/>
        <end position="313"/>
    </location>
</feature>
<feature type="transmembrane region" description="Helical" evidence="5">
    <location>
        <begin position="219"/>
        <end position="240"/>
    </location>
</feature>
<evidence type="ECO:0000256" key="5">
    <source>
        <dbReference type="SAM" id="Phobius"/>
    </source>
</evidence>
<keyword evidence="2 5" id="KW-0812">Transmembrane</keyword>
<feature type="transmembrane region" description="Helical" evidence="5">
    <location>
        <begin position="320"/>
        <end position="343"/>
    </location>
</feature>
<comment type="subcellular location">
    <subcellularLocation>
        <location evidence="1">Membrane</location>
        <topology evidence="1">Multi-pass membrane protein</topology>
    </subcellularLocation>
</comment>
<evidence type="ECO:0000256" key="3">
    <source>
        <dbReference type="ARBA" id="ARBA00022989"/>
    </source>
</evidence>
<dbReference type="PANTHER" id="PTHR23502:SF23">
    <property type="entry name" value="FLUCONAZOLE RESISTANCE PROTEIN 1"/>
    <property type="match status" value="1"/>
</dbReference>